<feature type="signal peptide" evidence="1">
    <location>
        <begin position="1"/>
        <end position="19"/>
    </location>
</feature>
<reference evidence="2 3" key="1">
    <citation type="submission" date="2019-12" db="EMBL/GenBank/DDBJ databases">
        <title>Functional and genomic insights into the Sphingobium yanoikuyae YC-JY1, a bacterium efficiently degrading bisphenol A.</title>
        <authorList>
            <person name="Jia Y."/>
            <person name="Li X."/>
            <person name="Wang J."/>
            <person name="Eltoukhy A."/>
            <person name="Lamraoui I."/>
            <person name="Yan Y."/>
        </authorList>
    </citation>
    <scope>NUCLEOTIDE SEQUENCE [LARGE SCALE GENOMIC DNA]</scope>
    <source>
        <strain evidence="2 3">YC-JY1</strain>
    </source>
</reference>
<evidence type="ECO:0000313" key="2">
    <source>
        <dbReference type="EMBL" id="QHD66839.1"/>
    </source>
</evidence>
<sequence length="167" mass="17875">MKKVIIAALALGISAPAMAAPVWNNIEFGMTRSQVEALYPKGKGVSYQPKNIELSDIKITEKCDAEVNIRFDDNGLVREVMIAGNPSMGGRCSNDVLTALSAKYGQPSNWDSSAGSILARQGKVAMWPRPDGVAMRFKKFENGAFGGGGLGKSSWELSYTKADAISL</sequence>
<proteinExistence type="predicted"/>
<evidence type="ECO:0000256" key="1">
    <source>
        <dbReference type="SAM" id="SignalP"/>
    </source>
</evidence>
<dbReference type="AlphaFoldDB" id="A0A6P1GEJ6"/>
<dbReference type="RefSeq" id="WP_159366062.1">
    <property type="nucleotide sequence ID" value="NZ_CP047218.1"/>
</dbReference>
<accession>A0A6P1GEJ6</accession>
<feature type="chain" id="PRO_5026969856" evidence="1">
    <location>
        <begin position="20"/>
        <end position="167"/>
    </location>
</feature>
<dbReference type="Proteomes" id="UP000464086">
    <property type="component" value="Chromosome"/>
</dbReference>
<dbReference type="EMBL" id="CP047218">
    <property type="protein sequence ID" value="QHD66839.1"/>
    <property type="molecule type" value="Genomic_DNA"/>
</dbReference>
<name>A0A6P1GEJ6_SPHYA</name>
<gene>
    <name evidence="2" type="ORF">GS397_07110</name>
</gene>
<organism evidence="2 3">
    <name type="scientific">Sphingobium yanoikuyae</name>
    <name type="common">Sphingomonas yanoikuyae</name>
    <dbReference type="NCBI Taxonomy" id="13690"/>
    <lineage>
        <taxon>Bacteria</taxon>
        <taxon>Pseudomonadati</taxon>
        <taxon>Pseudomonadota</taxon>
        <taxon>Alphaproteobacteria</taxon>
        <taxon>Sphingomonadales</taxon>
        <taxon>Sphingomonadaceae</taxon>
        <taxon>Sphingobium</taxon>
    </lineage>
</organism>
<protein>
    <submittedName>
        <fullName evidence="2">Uncharacterized protein</fullName>
    </submittedName>
</protein>
<keyword evidence="1" id="KW-0732">Signal</keyword>
<evidence type="ECO:0000313" key="3">
    <source>
        <dbReference type="Proteomes" id="UP000464086"/>
    </source>
</evidence>